<reference evidence="3 4" key="1">
    <citation type="journal article" date="2020" name="ISME J.">
        <title>Comparative genomics reveals insights into cyanobacterial evolution and habitat adaptation.</title>
        <authorList>
            <person name="Chen M.Y."/>
            <person name="Teng W.K."/>
            <person name="Zhao L."/>
            <person name="Hu C.X."/>
            <person name="Zhou Y.K."/>
            <person name="Han B.P."/>
            <person name="Song L.R."/>
            <person name="Shu W.S."/>
        </authorList>
    </citation>
    <scope>NUCLEOTIDE SEQUENCE [LARGE SCALE GENOMIC DNA]</scope>
    <source>
        <strain evidence="3 4">FACHB-362</strain>
    </source>
</reference>
<dbReference type="Pfam" id="PF02195">
    <property type="entry name" value="ParB_N"/>
    <property type="match status" value="1"/>
</dbReference>
<dbReference type="SUPFAM" id="SSF110849">
    <property type="entry name" value="ParB/Sulfiredoxin"/>
    <property type="match status" value="1"/>
</dbReference>
<dbReference type="Gene3D" id="3.90.1530.30">
    <property type="match status" value="1"/>
</dbReference>
<accession>A0ABR8JAB0</accession>
<dbReference type="PANTHER" id="PTHR33375">
    <property type="entry name" value="CHROMOSOME-PARTITIONING PROTEIN PARB-RELATED"/>
    <property type="match status" value="1"/>
</dbReference>
<dbReference type="CDD" id="cd16393">
    <property type="entry name" value="SPO0J_N"/>
    <property type="match status" value="1"/>
</dbReference>
<dbReference type="Gene3D" id="1.10.10.2830">
    <property type="match status" value="1"/>
</dbReference>
<evidence type="ECO:0000256" key="1">
    <source>
        <dbReference type="ARBA" id="ARBA00006295"/>
    </source>
</evidence>
<dbReference type="InterPro" id="IPR050336">
    <property type="entry name" value="Chromosome_partition/occlusion"/>
</dbReference>
<dbReference type="NCBIfam" id="TIGR00180">
    <property type="entry name" value="parB_part"/>
    <property type="match status" value="1"/>
</dbReference>
<dbReference type="EMBL" id="JACJTQ010000086">
    <property type="protein sequence ID" value="MBD2695170.1"/>
    <property type="molecule type" value="Genomic_DNA"/>
</dbReference>
<comment type="similarity">
    <text evidence="1">Belongs to the ParB family.</text>
</comment>
<evidence type="ECO:0000259" key="2">
    <source>
        <dbReference type="SMART" id="SM00470"/>
    </source>
</evidence>
<evidence type="ECO:0000313" key="3">
    <source>
        <dbReference type="EMBL" id="MBD2695170.1"/>
    </source>
</evidence>
<evidence type="ECO:0000313" key="4">
    <source>
        <dbReference type="Proteomes" id="UP000660381"/>
    </source>
</evidence>
<organism evidence="3 4">
    <name type="scientific">Anabaena catenula FACHB-362</name>
    <dbReference type="NCBI Taxonomy" id="2692877"/>
    <lineage>
        <taxon>Bacteria</taxon>
        <taxon>Bacillati</taxon>
        <taxon>Cyanobacteriota</taxon>
        <taxon>Cyanophyceae</taxon>
        <taxon>Nostocales</taxon>
        <taxon>Nostocaceae</taxon>
        <taxon>Anabaena</taxon>
    </lineage>
</organism>
<proteinExistence type="inferred from homology"/>
<sequence length="312" mass="35043">MNTNKKDQPYTSQLKGVAALLGDSVYPTEDTTTTPHTISIDSIKLPNSQPRRYFDPEKLEQLVISVKEHGILEPLLVRSLEAGQYELVAGERRYRAALKVGLKEIPVVVRELNDREALQLSLVENLIREDLNPIEETEGILQLLSLRLNQDTDNVVSLLYRMQNEAKGKVTQNVLGSEDSEAIEAVFDALGMISWESFVSSRLPLLKLPEDVLDALHKGEIEYTKATAIARVKDLAQRTALLEATIADSLSLTQINERIKASRQVNPEPPSLKNRYKEASSQLQKAKVWENPKKQKALEKLLAQIETLLVEE</sequence>
<gene>
    <name evidence="3" type="ORF">H6G68_26165</name>
</gene>
<keyword evidence="4" id="KW-1185">Reference proteome</keyword>
<dbReference type="Pfam" id="PF17762">
    <property type="entry name" value="HTH_ParB"/>
    <property type="match status" value="1"/>
</dbReference>
<dbReference type="InterPro" id="IPR003115">
    <property type="entry name" value="ParB_N"/>
</dbReference>
<comment type="caution">
    <text evidence="3">The sequence shown here is derived from an EMBL/GenBank/DDBJ whole genome shotgun (WGS) entry which is preliminary data.</text>
</comment>
<dbReference type="SMART" id="SM00470">
    <property type="entry name" value="ParB"/>
    <property type="match status" value="1"/>
</dbReference>
<dbReference type="InterPro" id="IPR004437">
    <property type="entry name" value="ParB/RepB/Spo0J"/>
</dbReference>
<feature type="domain" description="ParB-like N-terminal" evidence="2">
    <location>
        <begin position="36"/>
        <end position="126"/>
    </location>
</feature>
<name>A0ABR8JAB0_9NOST</name>
<dbReference type="Proteomes" id="UP000660381">
    <property type="component" value="Unassembled WGS sequence"/>
</dbReference>
<dbReference type="InterPro" id="IPR036086">
    <property type="entry name" value="ParB/Sulfiredoxin_sf"/>
</dbReference>
<protein>
    <submittedName>
        <fullName evidence="3">ParB/RepB/Spo0J family partition protein</fullName>
    </submittedName>
</protein>
<dbReference type="InterPro" id="IPR041468">
    <property type="entry name" value="HTH_ParB/Spo0J"/>
</dbReference>
<dbReference type="PANTHER" id="PTHR33375:SF7">
    <property type="entry name" value="CHROMOSOME 2-PARTITIONING PROTEIN PARB-RELATED"/>
    <property type="match status" value="1"/>
</dbReference>
<dbReference type="SUPFAM" id="SSF109709">
    <property type="entry name" value="KorB DNA-binding domain-like"/>
    <property type="match status" value="1"/>
</dbReference>